<dbReference type="SMART" id="SM00579">
    <property type="entry name" value="FBD"/>
    <property type="match status" value="2"/>
</dbReference>
<dbReference type="Pfam" id="PF08387">
    <property type="entry name" value="FBD"/>
    <property type="match status" value="2"/>
</dbReference>
<dbReference type="InterPro" id="IPR036047">
    <property type="entry name" value="F-box-like_dom_sf"/>
</dbReference>
<dbReference type="Gene3D" id="3.80.10.10">
    <property type="entry name" value="Ribonuclease Inhibitor"/>
    <property type="match status" value="1"/>
</dbReference>
<dbReference type="InterPro" id="IPR001810">
    <property type="entry name" value="F-box_dom"/>
</dbReference>
<evidence type="ECO:0000313" key="3">
    <source>
        <dbReference type="Proteomes" id="UP000712600"/>
    </source>
</evidence>
<dbReference type="InterPro" id="IPR032675">
    <property type="entry name" value="LRR_dom_sf"/>
</dbReference>
<dbReference type="SUPFAM" id="SSF81383">
    <property type="entry name" value="F-box domain"/>
    <property type="match status" value="1"/>
</dbReference>
<organism evidence="2 3">
    <name type="scientific">Brassica cretica</name>
    <name type="common">Mustard</name>
    <dbReference type="NCBI Taxonomy" id="69181"/>
    <lineage>
        <taxon>Eukaryota</taxon>
        <taxon>Viridiplantae</taxon>
        <taxon>Streptophyta</taxon>
        <taxon>Embryophyta</taxon>
        <taxon>Tracheophyta</taxon>
        <taxon>Spermatophyta</taxon>
        <taxon>Magnoliopsida</taxon>
        <taxon>eudicotyledons</taxon>
        <taxon>Gunneridae</taxon>
        <taxon>Pentapetalae</taxon>
        <taxon>rosids</taxon>
        <taxon>malvids</taxon>
        <taxon>Brassicales</taxon>
        <taxon>Brassicaceae</taxon>
        <taxon>Brassiceae</taxon>
        <taxon>Brassica</taxon>
    </lineage>
</organism>
<evidence type="ECO:0000259" key="1">
    <source>
        <dbReference type="PROSITE" id="PS50181"/>
    </source>
</evidence>
<dbReference type="PROSITE" id="PS50181">
    <property type="entry name" value="FBOX"/>
    <property type="match status" value="1"/>
</dbReference>
<dbReference type="AlphaFoldDB" id="A0A8S9NG89"/>
<comment type="caution">
    <text evidence="2">The sequence shown here is derived from an EMBL/GenBank/DDBJ whole genome shotgun (WGS) entry which is preliminary data.</text>
</comment>
<reference evidence="2" key="1">
    <citation type="submission" date="2019-12" db="EMBL/GenBank/DDBJ databases">
        <title>Genome sequencing and annotation of Brassica cretica.</title>
        <authorList>
            <person name="Studholme D.J."/>
            <person name="Sarris P."/>
        </authorList>
    </citation>
    <scope>NUCLEOTIDE SEQUENCE</scope>
    <source>
        <strain evidence="2">PFS-109/04</strain>
        <tissue evidence="2">Leaf</tissue>
    </source>
</reference>
<dbReference type="Pfam" id="PF00646">
    <property type="entry name" value="F-box"/>
    <property type="match status" value="1"/>
</dbReference>
<dbReference type="CDD" id="cd22160">
    <property type="entry name" value="F-box_AtFBL13-like"/>
    <property type="match status" value="1"/>
</dbReference>
<sequence length="558" mass="62825">MPNLIEAYIDVEFPNIKSLIESITSVKRLEICLEVLYEEGIVFSQLEHLKLCRCKDCTSNLLVRLLKDSPNLRVLNLYEMIDHYYCGIIPWNPPSTVPACMLSSLQILNWSAYSGVPGERDLAIYMLKNARHLKTATILSDECDIPELEMLKELAFSSRASTTCEFIGLSDLFNDYEFRSCERIHLPKSMVPEKIKLRVSRTLIILLRVRVSLVIITPSLESIPLQKLRSLSIMGMDRLSDLPDALLVKILSSLPTKQVVSTMLLSKRWQFLWMFVSRLTRIQGARGIDLGGVCVTTPAVNRSVREMVIEIDASSTETQFILPRSLYTTGSRTLVTLKLQNALLVDVSETVSFPSLKTLTLISMKFPLDAFIRTLLSSCPVLEDLFVVKCGGDNVACLVVRVPPSLKFLTVRTTAEVGYHQGLVLDVPSLEFLDIVDYTDGFCVVENTMHKDAHFDGTIFRQLEQLKVCTCETTEWLDLLMRLLKAAPTLRQYGGTEEEKQVARYILGNSGRLGLATFYPKSTNPVKNLQMLKELSMSPRSSSVCRVEFCGNYSSVSK</sequence>
<gene>
    <name evidence="2" type="ORF">F2Q69_00043844</name>
</gene>
<dbReference type="Pfam" id="PF24758">
    <property type="entry name" value="LRR_At5g56370"/>
    <property type="match status" value="1"/>
</dbReference>
<dbReference type="InterPro" id="IPR055411">
    <property type="entry name" value="LRR_FXL15/At3g58940/PEG3-like"/>
</dbReference>
<dbReference type="InterPro" id="IPR006566">
    <property type="entry name" value="FBD"/>
</dbReference>
<dbReference type="InterPro" id="IPR053781">
    <property type="entry name" value="F-box_AtFBL13-like"/>
</dbReference>
<dbReference type="Proteomes" id="UP000712600">
    <property type="component" value="Unassembled WGS sequence"/>
</dbReference>
<dbReference type="EMBL" id="QGKX02001621">
    <property type="protein sequence ID" value="KAF3500888.1"/>
    <property type="molecule type" value="Genomic_DNA"/>
</dbReference>
<feature type="domain" description="F-box" evidence="1">
    <location>
        <begin position="236"/>
        <end position="272"/>
    </location>
</feature>
<accession>A0A8S9NG89</accession>
<dbReference type="SUPFAM" id="SSF52047">
    <property type="entry name" value="RNI-like"/>
    <property type="match status" value="1"/>
</dbReference>
<dbReference type="PANTHER" id="PTHR31900">
    <property type="entry name" value="F-BOX/RNI SUPERFAMILY PROTEIN-RELATED"/>
    <property type="match status" value="1"/>
</dbReference>
<evidence type="ECO:0000313" key="2">
    <source>
        <dbReference type="EMBL" id="KAF3500888.1"/>
    </source>
</evidence>
<proteinExistence type="predicted"/>
<dbReference type="InterPro" id="IPR050232">
    <property type="entry name" value="FBL13/AtMIF1-like"/>
</dbReference>
<name>A0A8S9NG89_BRACR</name>
<protein>
    <recommendedName>
        <fullName evidence="1">F-box domain-containing protein</fullName>
    </recommendedName>
</protein>
<dbReference type="PANTHER" id="PTHR31900:SF34">
    <property type="entry name" value="EMB|CAB62440.1-RELATED"/>
    <property type="match status" value="1"/>
</dbReference>
<dbReference type="Gene3D" id="1.20.1280.50">
    <property type="match status" value="1"/>
</dbReference>